<evidence type="ECO:0000259" key="1">
    <source>
        <dbReference type="Pfam" id="PF06616"/>
    </source>
</evidence>
<accession>V2PX21</accession>
<dbReference type="GO" id="GO:0009307">
    <property type="term" value="P:DNA restriction-modification system"/>
    <property type="evidence" value="ECO:0007669"/>
    <property type="project" value="InterPro"/>
</dbReference>
<proteinExistence type="predicted"/>
<dbReference type="eggNOG" id="COG0827">
    <property type="taxonomic scope" value="Bacteria"/>
</dbReference>
<dbReference type="GO" id="GO:0003677">
    <property type="term" value="F:DNA binding"/>
    <property type="evidence" value="ECO:0007669"/>
    <property type="project" value="InterPro"/>
</dbReference>
<dbReference type="Proteomes" id="UP000017429">
    <property type="component" value="Chromosome"/>
</dbReference>
<keyword evidence="3" id="KW-1185">Reference proteome</keyword>
<dbReference type="GO" id="GO:0000287">
    <property type="term" value="F:magnesium ion binding"/>
    <property type="evidence" value="ECO:0007669"/>
    <property type="project" value="InterPro"/>
</dbReference>
<feature type="domain" description="BsuBI/PstI restriction endonuclease" evidence="1">
    <location>
        <begin position="2"/>
        <end position="48"/>
    </location>
</feature>
<sequence>MTKNVTAGKIYITAFLDFKTFKNFADIIAWETEIWIANMPEHMLHFNGDRFLGPQ</sequence>
<evidence type="ECO:0000313" key="3">
    <source>
        <dbReference type="Proteomes" id="UP000017429"/>
    </source>
</evidence>
<dbReference type="InterPro" id="IPR009528">
    <property type="entry name" value="Restrct_endonuc_II_BsuBI_C"/>
</dbReference>
<reference evidence="2" key="3">
    <citation type="submission" date="2022-06" db="EMBL/GenBank/DDBJ databases">
        <title>Resources to Facilitate Use of the Altered Schaedler Flora (ASF) Mouse Model to Study Microbiome Function.</title>
        <authorList>
            <person name="Proctor A."/>
            <person name="Parvinroo S."/>
            <person name="Richie T."/>
            <person name="Jia X."/>
            <person name="Lee S.T.M."/>
            <person name="Karp P.D."/>
            <person name="Paley S."/>
            <person name="Kostic A.D."/>
            <person name="Pierre J.F."/>
            <person name="Wannemuehler M.J."/>
            <person name="Phillips G.J."/>
        </authorList>
    </citation>
    <scope>NUCLEOTIDE SEQUENCE</scope>
    <source>
        <strain evidence="2">ASF457</strain>
    </source>
</reference>
<name>V2PX21_9BACT</name>
<dbReference type="Pfam" id="PF06616">
    <property type="entry name" value="BsuBI_PstI_RE"/>
    <property type="match status" value="1"/>
</dbReference>
<gene>
    <name evidence="2" type="ORF">N508_000063</name>
</gene>
<dbReference type="KEGG" id="msch:N508_000063"/>
<evidence type="ECO:0000313" key="2">
    <source>
        <dbReference type="EMBL" id="USF23010.1"/>
    </source>
</evidence>
<reference evidence="2" key="2">
    <citation type="submission" date="2022-05" db="EMBL/GenBank/DDBJ databases">
        <authorList>
            <person name="Proctor A.L."/>
            <person name="Phillips G.J."/>
            <person name="Wannemuehler M.J."/>
        </authorList>
    </citation>
    <scope>NUCLEOTIDE SEQUENCE</scope>
    <source>
        <strain evidence="2">ASF457</strain>
    </source>
</reference>
<dbReference type="GO" id="GO:0009036">
    <property type="term" value="F:type II site-specific deoxyribonuclease activity"/>
    <property type="evidence" value="ECO:0007669"/>
    <property type="project" value="InterPro"/>
</dbReference>
<protein>
    <recommendedName>
        <fullName evidence="1">BsuBI/PstI restriction endonuclease domain-containing protein</fullName>
    </recommendedName>
</protein>
<reference evidence="2" key="1">
    <citation type="journal article" date="2014" name="Genome Announc.">
        <title>Draft genome sequences of the altered schaedler flora, a defined bacterial community from gnotobiotic mice.</title>
        <authorList>
            <person name="Wannemuehler M.J."/>
            <person name="Overstreet A.M."/>
            <person name="Ward D.V."/>
            <person name="Phillips G.J."/>
        </authorList>
    </citation>
    <scope>NUCLEOTIDE SEQUENCE</scope>
    <source>
        <strain evidence="2">ASF457</strain>
    </source>
</reference>
<dbReference type="AlphaFoldDB" id="V2PX21"/>
<dbReference type="EMBL" id="CP097562">
    <property type="protein sequence ID" value="USF23010.1"/>
    <property type="molecule type" value="Genomic_DNA"/>
</dbReference>
<dbReference type="InterPro" id="IPR041963">
    <property type="entry name" value="BsuBI/PstI_C_sf"/>
</dbReference>
<organism evidence="2 3">
    <name type="scientific">Mucispirillum schaedleri ASF457</name>
    <dbReference type="NCBI Taxonomy" id="1379858"/>
    <lineage>
        <taxon>Bacteria</taxon>
        <taxon>Pseudomonadati</taxon>
        <taxon>Deferribacterota</taxon>
        <taxon>Deferribacteres</taxon>
        <taxon>Deferribacterales</taxon>
        <taxon>Mucispirillaceae</taxon>
        <taxon>Mucispirillum</taxon>
    </lineage>
</organism>
<dbReference type="Gene3D" id="3.40.1350.80">
    <property type="match status" value="1"/>
</dbReference>